<evidence type="ECO:0000313" key="5">
    <source>
        <dbReference type="Proteomes" id="UP001501411"/>
    </source>
</evidence>
<protein>
    <recommendedName>
        <fullName evidence="3">SF3 helicase domain-containing protein</fullName>
    </recommendedName>
</protein>
<keyword evidence="2" id="KW-0067">ATP-binding</keyword>
<dbReference type="InterPro" id="IPR014015">
    <property type="entry name" value="Helicase_SF3_DNA-vir"/>
</dbReference>
<dbReference type="Pfam" id="PF19263">
    <property type="entry name" value="DUF5906"/>
    <property type="match status" value="1"/>
</dbReference>
<feature type="domain" description="SF3 helicase" evidence="3">
    <location>
        <begin position="106"/>
        <end position="263"/>
    </location>
</feature>
<keyword evidence="1" id="KW-0547">Nucleotide-binding</keyword>
<dbReference type="PROSITE" id="PS51206">
    <property type="entry name" value="SF3_HELICASE_1"/>
    <property type="match status" value="1"/>
</dbReference>
<sequence>MATAQHRYLRIGTSFYKKVKKPLLSKDVLESLIPWTIEAIKQDHPNEWRILLKEMPKYDGFCTIPEHLDYHRDYQGFYNLYEPIIHVPKKSECETILQFIEHIFGEQYELGLDYLQLLYTHPRQRLPVLCLVSSEGNTGKTTFLNLLKAVFGNNMTFNTNADFRSNFNADWVSKLIIAIDEVLLDRREDSEKIKNLSTAKSYKAEAKGKDRFEVEFFGKIILCSNNEDNFMVIGVHETRYWVRKVCQFEQLDPDFLWKIESEIPAFLHYLLSRNLSTKNNSRMWFTPEQIATSALRKVKSHYVNKVELELYEIIREIMEAKGLNDYCLTNTHTKLLLERSGIKITRSQVRNILEGQWKLKQHPNASTFSTFLYDHNGFLLEFDGKGRYYRITQHDLDRIYEEMLTF</sequence>
<reference evidence="5" key="1">
    <citation type="journal article" date="2019" name="Int. J. Syst. Evol. Microbiol.">
        <title>The Global Catalogue of Microorganisms (GCM) 10K type strain sequencing project: providing services to taxonomists for standard genome sequencing and annotation.</title>
        <authorList>
            <consortium name="The Broad Institute Genomics Platform"/>
            <consortium name="The Broad Institute Genome Sequencing Center for Infectious Disease"/>
            <person name="Wu L."/>
            <person name="Ma J."/>
        </authorList>
    </citation>
    <scope>NUCLEOTIDE SEQUENCE [LARGE SCALE GENOMIC DNA]</scope>
    <source>
        <strain evidence="5">JCM 18200</strain>
    </source>
</reference>
<dbReference type="InterPro" id="IPR045455">
    <property type="entry name" value="NrS-1_pol-like_helicase"/>
</dbReference>
<proteinExistence type="predicted"/>
<organism evidence="4 5">
    <name type="scientific">Olivibacter ginsenosidimutans</name>
    <dbReference type="NCBI Taxonomy" id="1176537"/>
    <lineage>
        <taxon>Bacteria</taxon>
        <taxon>Pseudomonadati</taxon>
        <taxon>Bacteroidota</taxon>
        <taxon>Sphingobacteriia</taxon>
        <taxon>Sphingobacteriales</taxon>
        <taxon>Sphingobacteriaceae</taxon>
        <taxon>Olivibacter</taxon>
    </lineage>
</organism>
<gene>
    <name evidence="4" type="ORF">GCM10023231_22570</name>
</gene>
<dbReference type="InterPro" id="IPR027417">
    <property type="entry name" value="P-loop_NTPase"/>
</dbReference>
<keyword evidence="5" id="KW-1185">Reference proteome</keyword>
<comment type="caution">
    <text evidence="4">The sequence shown here is derived from an EMBL/GenBank/DDBJ whole genome shotgun (WGS) entry which is preliminary data.</text>
</comment>
<dbReference type="Proteomes" id="UP001501411">
    <property type="component" value="Unassembled WGS sequence"/>
</dbReference>
<dbReference type="EMBL" id="BAABIQ010000034">
    <property type="protein sequence ID" value="GAA4793730.1"/>
    <property type="molecule type" value="Genomic_DNA"/>
</dbReference>
<dbReference type="Gene3D" id="3.40.50.300">
    <property type="entry name" value="P-loop containing nucleotide triphosphate hydrolases"/>
    <property type="match status" value="1"/>
</dbReference>
<name>A0ABP9BD61_9SPHI</name>
<evidence type="ECO:0000256" key="1">
    <source>
        <dbReference type="ARBA" id="ARBA00022741"/>
    </source>
</evidence>
<evidence type="ECO:0000259" key="3">
    <source>
        <dbReference type="PROSITE" id="PS51206"/>
    </source>
</evidence>
<dbReference type="RefSeq" id="WP_187340222.1">
    <property type="nucleotide sequence ID" value="NZ_BAABIQ010000034.1"/>
</dbReference>
<evidence type="ECO:0000313" key="4">
    <source>
        <dbReference type="EMBL" id="GAA4793730.1"/>
    </source>
</evidence>
<evidence type="ECO:0000256" key="2">
    <source>
        <dbReference type="ARBA" id="ARBA00022840"/>
    </source>
</evidence>
<accession>A0ABP9BD61</accession>
<dbReference type="SUPFAM" id="SSF52540">
    <property type="entry name" value="P-loop containing nucleoside triphosphate hydrolases"/>
    <property type="match status" value="1"/>
</dbReference>